<dbReference type="SUPFAM" id="SSF48371">
    <property type="entry name" value="ARM repeat"/>
    <property type="match status" value="1"/>
</dbReference>
<gene>
    <name evidence="5" type="ORF">BZG36_00848</name>
</gene>
<evidence type="ECO:0000256" key="1">
    <source>
        <dbReference type="ARBA" id="ARBA00022723"/>
    </source>
</evidence>
<name>A0A261Y6M2_9FUNG</name>
<dbReference type="Proteomes" id="UP000242875">
    <property type="component" value="Unassembled WGS sequence"/>
</dbReference>
<keyword evidence="2" id="KW-0862">Zinc</keyword>
<sequence length="2113" mass="238750">MADVEEGGAYLQAGSSFLDVPLSPSTTGQTRTSRLKFGDGFHKSPEPPGLEAKLVEYRKALGLLILRLNKRRKPLAQVLQVTTTAVNFDDYGTDEVTELALNLRDLLHISALQGWNAGLRSDRFAKSLESPSRNYPSSPASRSPGSVSPISPSFGPMYASNLNAEESAFKRDLTKILNIVGDLIQNDCRYAMKHSRPSRPPNSLQSIVLDIVILLVQQDIEDAAWLYEVGTALLPAFTVFADGPMFERVVSVYVDWILPPLCSKLRSETLDSDISSFQSEHPIAMVPAETTLNVPNHPQDDRFASVNAPRIRVEGPEETQQRPRPAMLKINVNAPEKPLPKLSRRVSTVSHSHSGNLAMEDYYAYSLFTPLFLLLLGRGDTTSKASQNDNHWPTHGDLMKSRNSQASLRAIEYLMQQKTDAYLNLLDVIANTPSESRQHAIEILFRYYGNCVGHLSISAPLHLKHDSSQGALEHVWFAHIFEPDTGQGIGTAKCVNCLQRIESYGLRCYGCRSSVHLRCYYRPNAEAKLLFLTTSQGTRKLLFPQFCEGAISTNSRILVAGHDFRLTNLFTLQLCMCCKEPLWGVCYQGYCCSQCTRFVHQSCLTDHAKDLHLCYADEYHEHEILIEATSLEASFERFWTPLYPRQGANFCYEEISTLQTLLELQRHLYKEGVTASCIQVGSTNDEEDSGHRIYTIKALEDGLTQCIGALESIKPPSSQYLSEFRPHAASFKYIYTDDAYLSHILAMLKSLRTSMDDPFRDAYTSQNQLTVSNSSFLDSPGGLDSPTYFEPQEQLTASEMKAWLQKELGFMNDKLCQILLQQFLNVGLMQIADEIGSNVLSSSTRIDEAKAFMFAIPTALDFSPSVDSLIDAIEACLADINLSVNETGFLLLTRRCWPDAFISQYTCERLLYGVLQWIINEDEKLLKIHTRYTMQNLTPPGVRIARLQSVNVGLKARRNRASALLESNSGGGVYVETRRSLKDQYLHGWLYGLHHLESQCYADMIFEVITRIVDDKSEDGAVGWSGRSSNLDVPILKYDEVLGCLLQIHSQGLLFDSFPFLLTRWMDEVSANIEQLTARKNSLTQLKNLQKLFVMDNRLAKRSIDNVEIRTTVFLTFWMLTQQATGITNRSEVRAYIAPDCLPSLWQSMNPEFSRTIDIRLDLMMLLLRADVSSLHNSIIDLFYHPEWQQRFIALDYVYTIFTNIDNSFQNKWLDRLSYLGLMWDFFVASLTDSEEYVRTKVDALLHAMQSSHISAGLRCWEAYFLVCSAKQREVTAKNMLQLQAKFPSWPILDWNTLMDTLELEEDDERERKIVLDVVDERPADSSTQIGSMHTGSTIKRQHKLSNLKVLLLTLALEMIAANVELSRSKKGRFGRCFLRLMGFSDAIYGDDGLIGERELRIGTLQYNPEGSTQTSTFLAAGRCLKKIFDAFYFPTTTASDVGTKQHATCPGATPFWYAVVFKFWAADFDHAGTGHVVVKAWLEVVHIIVYKHNIEDRSQHNIIAAGLQRIRDLLLRNISEENKRLIIEIFTTLLERSYDLAARLLEQQIIVVSRLMTSLKGQTNNKLFVACAHFLNAALIKFASAGLFVLLFKKYTLGDDNQYLDLCHVLQTTTLTVPELPSTSNAPAVSLQEQPILDVMDKLLIQQMSRLQFSTVLQNMNLYMTKVYSHPYSSRVLTEFSAFIPKLQRHTTEWPRGEWDVNTILDIAACFLFHHPQEEKMLVPPTRTFLRYAIATGNVKPQTLARLLLARATLLTTGDSSTDEAFTDIILEEIKIALRGRSRVTQGTFLSLLQVVLWDRNPTYLDIDAALKHELALLNLPQGSVRPSLFNETLTTLFGDLIWFMQTPSITRIYNGQDFQLHLTIVQVATSLTRQYRDFFYSIISEQQRVDPQSTLRLWTWFISGLALFETTPLTAKIFEYESTLGTFVSSVINDVVIDAVQTSIAGDPFTTLPIASEKTLQNAFTLLSAISIVFVSVSEMTASPSLNISSKPILRQPNRKFGLTLVDAERNIWQAVWPALRKGLLSGVGAPSEGILSQCITRGLLRQVQMLRAIESEIVHHYVYEWQTTLQAAGATSEQVASVYPSSDSFIPQQTWTVEHMRDWLREQLKL</sequence>
<dbReference type="Pfam" id="PF00130">
    <property type="entry name" value="C1_1"/>
    <property type="match status" value="1"/>
</dbReference>
<dbReference type="PROSITE" id="PS50081">
    <property type="entry name" value="ZF_DAG_PE_2"/>
    <property type="match status" value="2"/>
</dbReference>
<feature type="domain" description="Phorbol-ester/DAG-type" evidence="4">
    <location>
        <begin position="478"/>
        <end position="527"/>
    </location>
</feature>
<dbReference type="Gene3D" id="3.30.60.20">
    <property type="match status" value="1"/>
</dbReference>
<dbReference type="InterPro" id="IPR016024">
    <property type="entry name" value="ARM-type_fold"/>
</dbReference>
<accession>A0A261Y6M2</accession>
<feature type="region of interest" description="Disordered" evidence="3">
    <location>
        <begin position="21"/>
        <end position="42"/>
    </location>
</feature>
<dbReference type="SUPFAM" id="SSF57889">
    <property type="entry name" value="Cysteine-rich domain"/>
    <property type="match status" value="2"/>
</dbReference>
<evidence type="ECO:0000256" key="2">
    <source>
        <dbReference type="ARBA" id="ARBA00022833"/>
    </source>
</evidence>
<comment type="caution">
    <text evidence="5">The sequence shown here is derived from an EMBL/GenBank/DDBJ whole genome shotgun (WGS) entry which is preliminary data.</text>
</comment>
<dbReference type="InterPro" id="IPR002219">
    <property type="entry name" value="PKC_DAG/PE"/>
</dbReference>
<keyword evidence="1" id="KW-0479">Metal-binding</keyword>
<feature type="domain" description="Phorbol-ester/DAG-type" evidence="4">
    <location>
        <begin position="561"/>
        <end position="614"/>
    </location>
</feature>
<proteinExistence type="predicted"/>
<dbReference type="InterPro" id="IPR024855">
    <property type="entry name" value="UNC79"/>
</dbReference>
<dbReference type="PANTHER" id="PTHR21696:SF2">
    <property type="entry name" value="PROTEIN UNC-79 HOMOLOG"/>
    <property type="match status" value="1"/>
</dbReference>
<dbReference type="OrthoDB" id="6270916at2759"/>
<feature type="compositionally biased region" description="Low complexity" evidence="3">
    <location>
        <begin position="136"/>
        <end position="148"/>
    </location>
</feature>
<protein>
    <recommendedName>
        <fullName evidence="4">Phorbol-ester/DAG-type domain-containing protein</fullName>
    </recommendedName>
</protein>
<reference evidence="5 6" key="1">
    <citation type="journal article" date="2017" name="Mycologia">
        <title>Bifiguratus adelaidae, gen. et sp. nov., a new member of Mucoromycotina in endophytic and soil-dwelling habitats.</title>
        <authorList>
            <person name="Torres-Cruz T.J."/>
            <person name="Billingsley Tobias T.L."/>
            <person name="Almatruk M."/>
            <person name="Hesse C."/>
            <person name="Kuske C.R."/>
            <person name="Desiro A."/>
            <person name="Benucci G.M."/>
            <person name="Bonito G."/>
            <person name="Stajich J.E."/>
            <person name="Dunlap C."/>
            <person name="Arnold A.E."/>
            <person name="Porras-Alfaro A."/>
        </authorList>
    </citation>
    <scope>NUCLEOTIDE SEQUENCE [LARGE SCALE GENOMIC DNA]</scope>
    <source>
        <strain evidence="5 6">AZ0501</strain>
    </source>
</reference>
<dbReference type="CDD" id="cd00029">
    <property type="entry name" value="C1"/>
    <property type="match status" value="1"/>
</dbReference>
<evidence type="ECO:0000313" key="6">
    <source>
        <dbReference type="Proteomes" id="UP000242875"/>
    </source>
</evidence>
<feature type="region of interest" description="Disordered" evidence="3">
    <location>
        <begin position="128"/>
        <end position="148"/>
    </location>
</feature>
<dbReference type="EMBL" id="MVBO01000005">
    <property type="protein sequence ID" value="OZJ06243.1"/>
    <property type="molecule type" value="Genomic_DNA"/>
</dbReference>
<dbReference type="PANTHER" id="PTHR21696">
    <property type="entry name" value="PROTEIN UNC-79 HOMOLOG"/>
    <property type="match status" value="1"/>
</dbReference>
<dbReference type="InterPro" id="IPR046349">
    <property type="entry name" value="C1-like_sf"/>
</dbReference>
<evidence type="ECO:0000259" key="4">
    <source>
        <dbReference type="PROSITE" id="PS50081"/>
    </source>
</evidence>
<feature type="compositionally biased region" description="Polar residues" evidence="3">
    <location>
        <begin position="23"/>
        <end position="32"/>
    </location>
</feature>
<organism evidence="5 6">
    <name type="scientific">Bifiguratus adelaidae</name>
    <dbReference type="NCBI Taxonomy" id="1938954"/>
    <lineage>
        <taxon>Eukaryota</taxon>
        <taxon>Fungi</taxon>
        <taxon>Fungi incertae sedis</taxon>
        <taxon>Mucoromycota</taxon>
        <taxon>Mucoromycotina</taxon>
        <taxon>Endogonomycetes</taxon>
        <taxon>Endogonales</taxon>
        <taxon>Endogonales incertae sedis</taxon>
        <taxon>Bifiguratus</taxon>
    </lineage>
</organism>
<evidence type="ECO:0000256" key="3">
    <source>
        <dbReference type="SAM" id="MobiDB-lite"/>
    </source>
</evidence>
<evidence type="ECO:0000313" key="5">
    <source>
        <dbReference type="EMBL" id="OZJ06243.1"/>
    </source>
</evidence>
<dbReference type="GO" id="GO:0046872">
    <property type="term" value="F:metal ion binding"/>
    <property type="evidence" value="ECO:0007669"/>
    <property type="project" value="UniProtKB-KW"/>
</dbReference>
<keyword evidence="6" id="KW-1185">Reference proteome</keyword>